<dbReference type="AlphaFoldDB" id="A0A6C0G254"/>
<reference evidence="1 2" key="1">
    <citation type="submission" date="2020-01" db="EMBL/GenBank/DDBJ databases">
        <title>Paenibacillus sp. nov., isolated from tomato rhizosphere.</title>
        <authorList>
            <person name="Weon H.-Y."/>
            <person name="Lee S.A."/>
        </authorList>
    </citation>
    <scope>NUCLEOTIDE SEQUENCE [LARGE SCALE GENOMIC DNA]</scope>
    <source>
        <strain evidence="1 2">12200R-189</strain>
    </source>
</reference>
<dbReference type="Pfam" id="PF14395">
    <property type="entry name" value="COOH-NH2_lig"/>
    <property type="match status" value="1"/>
</dbReference>
<dbReference type="KEGG" id="plyc:GXP70_18390"/>
<dbReference type="InterPro" id="IPR025681">
    <property type="entry name" value="COOH-NH2_lig"/>
</dbReference>
<dbReference type="Proteomes" id="UP000476064">
    <property type="component" value="Chromosome"/>
</dbReference>
<sequence length="556" mass="59000">MAGNVWLWDGKACRRIAGMAEAGEASADDRHVKCDNGIAEANGRAAEREAGLETVNGRGVGLTGSLGGKRGSGDGLAEGLVEVHRRGAERRTVLSETSRCGNEPGAGDAIIVAGSVPAWQVDVGYGGRRVLVLNANAADFAERGRDEAERRMRRAGAPVFSPEQRSLRRYDVSLFQLQPLAVEQLMTNGRAPVAASAARTSATGAPAVSVIRAESRAIQVQDARYRPLARLAARALHACGLDNGIVELADDDAGKCYVAGIRLPSAAAYRAGIWREAAASLAVQLRQAGRAGRGPGAQDILLGADPEFLLLAENGRIVSAARYLDGGHGAGCDAMVVGGTIRRPIAELRPAPSPTPAGLARNLRRLLQQAARRIPDQPPLRWAAGGMPAAGFALGGHIHISGVPLTGRLLRQLDSYAAFPLAMIETPSEQARRPRYGALGDFRLQPHGGFEYRTLPSWLASPLAAKAAFALALLCARETDVLAYMPSEDDKYVAAYYAGDRAALAGCMEELAASMARTASYAELARWIEPLLQAIREGRTWDTAGDFRPKWRIGTP</sequence>
<keyword evidence="2" id="KW-1185">Reference proteome</keyword>
<proteinExistence type="predicted"/>
<gene>
    <name evidence="1" type="ORF">GXP70_18390</name>
</gene>
<protein>
    <recommendedName>
        <fullName evidence="3">PhiEco32-like amidoligase-type 2 protein</fullName>
    </recommendedName>
</protein>
<dbReference type="RefSeq" id="WP_162358189.1">
    <property type="nucleotide sequence ID" value="NZ_CP048209.1"/>
</dbReference>
<name>A0A6C0G254_9BACL</name>
<organism evidence="1 2">
    <name type="scientific">Paenibacillus lycopersici</name>
    <dbReference type="NCBI Taxonomy" id="2704462"/>
    <lineage>
        <taxon>Bacteria</taxon>
        <taxon>Bacillati</taxon>
        <taxon>Bacillota</taxon>
        <taxon>Bacilli</taxon>
        <taxon>Bacillales</taxon>
        <taxon>Paenibacillaceae</taxon>
        <taxon>Paenibacillus</taxon>
    </lineage>
</organism>
<evidence type="ECO:0000313" key="2">
    <source>
        <dbReference type="Proteomes" id="UP000476064"/>
    </source>
</evidence>
<dbReference type="EMBL" id="CP048209">
    <property type="protein sequence ID" value="QHT61751.1"/>
    <property type="molecule type" value="Genomic_DNA"/>
</dbReference>
<evidence type="ECO:0000313" key="1">
    <source>
        <dbReference type="EMBL" id="QHT61751.1"/>
    </source>
</evidence>
<evidence type="ECO:0008006" key="3">
    <source>
        <dbReference type="Google" id="ProtNLM"/>
    </source>
</evidence>
<accession>A0A6C0G254</accession>